<feature type="active site" description="Charge relay system" evidence="5 6">
    <location>
        <position position="243"/>
    </location>
</feature>
<dbReference type="PROSITE" id="PS00018">
    <property type="entry name" value="EF_HAND_1"/>
    <property type="match status" value="2"/>
</dbReference>
<dbReference type="InterPro" id="IPR036852">
    <property type="entry name" value="Peptidase_S8/S53_dom_sf"/>
</dbReference>
<dbReference type="SUPFAM" id="SSF52743">
    <property type="entry name" value="Subtilisin-like"/>
    <property type="match status" value="1"/>
</dbReference>
<accession>A0A0S7XTR3</accession>
<dbReference type="GO" id="GO:0000272">
    <property type="term" value="P:polysaccharide catabolic process"/>
    <property type="evidence" value="ECO:0007669"/>
    <property type="project" value="InterPro"/>
</dbReference>
<dbReference type="Pfam" id="PF00082">
    <property type="entry name" value="Peptidase_S8"/>
    <property type="match status" value="1"/>
</dbReference>
<gene>
    <name evidence="8" type="ORF">AMJ44_09550</name>
</gene>
<evidence type="ECO:0000256" key="6">
    <source>
        <dbReference type="PROSITE-ProRule" id="PRU01240"/>
    </source>
</evidence>
<evidence type="ECO:0000259" key="7">
    <source>
        <dbReference type="PROSITE" id="PS51766"/>
    </source>
</evidence>
<dbReference type="GO" id="GO:0004252">
    <property type="term" value="F:serine-type endopeptidase activity"/>
    <property type="evidence" value="ECO:0007669"/>
    <property type="project" value="UniProtKB-UniRule"/>
</dbReference>
<feature type="active site" description="Charge relay system" evidence="5 6">
    <location>
        <position position="201"/>
    </location>
</feature>
<keyword evidence="4 6" id="KW-0720">Serine protease</keyword>
<comment type="caution">
    <text evidence="8">The sequence shown here is derived from an EMBL/GenBank/DDBJ whole genome shotgun (WGS) entry which is preliminary data.</text>
</comment>
<dbReference type="EMBL" id="LIZX01000103">
    <property type="protein sequence ID" value="KPJ65748.1"/>
    <property type="molecule type" value="Genomic_DNA"/>
</dbReference>
<dbReference type="InterPro" id="IPR018247">
    <property type="entry name" value="EF_Hand_1_Ca_BS"/>
</dbReference>
<dbReference type="PANTHER" id="PTHR43806">
    <property type="entry name" value="PEPTIDASE S8"/>
    <property type="match status" value="1"/>
</dbReference>
<dbReference type="InterPro" id="IPR036439">
    <property type="entry name" value="Dockerin_dom_sf"/>
</dbReference>
<dbReference type="InterPro" id="IPR023828">
    <property type="entry name" value="Peptidase_S8_Ser-AS"/>
</dbReference>
<dbReference type="PANTHER" id="PTHR43806:SF67">
    <property type="entry name" value="EGF-LIKE DOMAIN-CONTAINING PROTEIN"/>
    <property type="match status" value="1"/>
</dbReference>
<dbReference type="Proteomes" id="UP000051861">
    <property type="component" value="Unassembled WGS sequence"/>
</dbReference>
<organism evidence="8 9">
    <name type="scientific">candidate division WOR-1 bacterium DG_54_3</name>
    <dbReference type="NCBI Taxonomy" id="1703775"/>
    <lineage>
        <taxon>Bacteria</taxon>
        <taxon>Bacillati</taxon>
        <taxon>Saganbacteria</taxon>
    </lineage>
</organism>
<evidence type="ECO:0000256" key="3">
    <source>
        <dbReference type="ARBA" id="ARBA00022801"/>
    </source>
</evidence>
<dbReference type="CDD" id="cd14256">
    <property type="entry name" value="Dockerin_I"/>
    <property type="match status" value="1"/>
</dbReference>
<evidence type="ECO:0000256" key="5">
    <source>
        <dbReference type="PIRSR" id="PIRSR615500-1"/>
    </source>
</evidence>
<dbReference type="InterPro" id="IPR050131">
    <property type="entry name" value="Peptidase_S8_subtilisin-like"/>
</dbReference>
<feature type="domain" description="Dockerin" evidence="7">
    <location>
        <begin position="494"/>
        <end position="560"/>
    </location>
</feature>
<protein>
    <recommendedName>
        <fullName evidence="7">Dockerin domain-containing protein</fullName>
    </recommendedName>
</protein>
<dbReference type="AlphaFoldDB" id="A0A0S7XTR3"/>
<dbReference type="PRINTS" id="PR00723">
    <property type="entry name" value="SUBTILISIN"/>
</dbReference>
<proteinExistence type="inferred from homology"/>
<dbReference type="PATRIC" id="fig|1703775.3.peg.352"/>
<dbReference type="SUPFAM" id="SSF63446">
    <property type="entry name" value="Type I dockerin domain"/>
    <property type="match status" value="1"/>
</dbReference>
<evidence type="ECO:0000313" key="8">
    <source>
        <dbReference type="EMBL" id="KPJ65748.1"/>
    </source>
</evidence>
<reference evidence="8 9" key="1">
    <citation type="journal article" date="2015" name="Microbiome">
        <title>Genomic resolution of linkages in carbon, nitrogen, and sulfur cycling among widespread estuary sediment bacteria.</title>
        <authorList>
            <person name="Baker B.J."/>
            <person name="Lazar C.S."/>
            <person name="Teske A.P."/>
            <person name="Dick G.J."/>
        </authorList>
    </citation>
    <scope>NUCLEOTIDE SEQUENCE [LARGE SCALE GENOMIC DNA]</scope>
    <source>
        <strain evidence="8">DG_54_3</strain>
    </source>
</reference>
<evidence type="ECO:0000256" key="4">
    <source>
        <dbReference type="ARBA" id="ARBA00022825"/>
    </source>
</evidence>
<dbReference type="PROSITE" id="PS51892">
    <property type="entry name" value="SUBTILASE"/>
    <property type="match status" value="1"/>
</dbReference>
<dbReference type="InterPro" id="IPR016134">
    <property type="entry name" value="Dockerin_dom"/>
</dbReference>
<evidence type="ECO:0000256" key="1">
    <source>
        <dbReference type="ARBA" id="ARBA00011073"/>
    </source>
</evidence>
<keyword evidence="2 6" id="KW-0645">Protease</keyword>
<dbReference type="Pfam" id="PF00404">
    <property type="entry name" value="Dockerin_1"/>
    <property type="match status" value="1"/>
</dbReference>
<dbReference type="InterPro" id="IPR002105">
    <property type="entry name" value="Dockerin_1_rpt"/>
</dbReference>
<dbReference type="Gene3D" id="1.10.1330.10">
    <property type="entry name" value="Dockerin domain"/>
    <property type="match status" value="1"/>
</dbReference>
<dbReference type="GO" id="GO:0006508">
    <property type="term" value="P:proteolysis"/>
    <property type="evidence" value="ECO:0007669"/>
    <property type="project" value="UniProtKB-KW"/>
</dbReference>
<dbReference type="PROSITE" id="PS00138">
    <property type="entry name" value="SUBTILASE_SER"/>
    <property type="match status" value="1"/>
</dbReference>
<dbReference type="InterPro" id="IPR015500">
    <property type="entry name" value="Peptidase_S8_subtilisin-rel"/>
</dbReference>
<dbReference type="Gene3D" id="3.40.50.200">
    <property type="entry name" value="Peptidase S8/S53 domain"/>
    <property type="match status" value="1"/>
</dbReference>
<keyword evidence="3 6" id="KW-0378">Hydrolase</keyword>
<feature type="active site" description="Charge relay system" evidence="5 6">
    <location>
        <position position="435"/>
    </location>
</feature>
<evidence type="ECO:0000256" key="2">
    <source>
        <dbReference type="ARBA" id="ARBA00022670"/>
    </source>
</evidence>
<evidence type="ECO:0000313" key="9">
    <source>
        <dbReference type="Proteomes" id="UP000051861"/>
    </source>
</evidence>
<sequence length="563" mass="61029">MRKRFNSFAVFANLSLIIGLFFLLVSSLTAGEIEKNFGEYLQALSPDEFASAIVVMGDQADITALNAALKEERATMKVRHQRVLFALQAAASRSQDDLVSYLEAKKKEGSVKGYTRYWIMNLIVVQTTREELEEIAARSDVEIVEENFKVSLIKPVGDRSRSVKMPSKGIGVTPGLQAINADRVWHELGITGLGRLVANMDTGVDGSHPALTSRWRGNHEPWQECWRDALGYGTTYPVDYYGHGTHVMGTMCGLGAGTGDTIGVAWEAEWIADNSIDQWTGPEFDNDVLGAFQWFADPDGNPSTTDDVPDVLQNSWGIDHRFPGYVDCDYRWQTVIENCEAAGVVVTFSAGNEGPAPRTHRSPANICNTPTTNFSVGAVDATHYSFPYPIADFSSRGPSDCDGTTIKPEVVAPGVQVYSSVPGGGYEQYGWDGTSMAGPHVAGVVALIRQVNPDLDVDSIKQILINTAVDLKPIGEDNIFGWGIIDAYAAVSPLMCERGDVDGDGIINSADVTYLINYLFRNGPPPFPCLEAGDANCNGVVNVGDVVYLIDYLFKGGPPPGCT</sequence>
<dbReference type="PROSITE" id="PS51766">
    <property type="entry name" value="DOCKERIN"/>
    <property type="match status" value="1"/>
</dbReference>
<comment type="similarity">
    <text evidence="1 6">Belongs to the peptidase S8 family.</text>
</comment>
<dbReference type="InterPro" id="IPR000209">
    <property type="entry name" value="Peptidase_S8/S53_dom"/>
</dbReference>
<dbReference type="GO" id="GO:0004553">
    <property type="term" value="F:hydrolase activity, hydrolyzing O-glycosyl compounds"/>
    <property type="evidence" value="ECO:0007669"/>
    <property type="project" value="InterPro"/>
</dbReference>
<name>A0A0S7XTR3_UNCSA</name>